<dbReference type="GO" id="GO:0006508">
    <property type="term" value="P:proteolysis"/>
    <property type="evidence" value="ECO:0007669"/>
    <property type="project" value="InterPro"/>
</dbReference>
<keyword evidence="3" id="KW-0378">Hydrolase</keyword>
<dbReference type="PANTHER" id="PTHR21581:SF33">
    <property type="entry name" value="D-ALANYL-D-ALANINE CARBOXYPEPTIDASE DACB"/>
    <property type="match status" value="1"/>
</dbReference>
<dbReference type="SUPFAM" id="SSF56601">
    <property type="entry name" value="beta-lactamase/transpeptidase-like"/>
    <property type="match status" value="1"/>
</dbReference>
<dbReference type="InterPro" id="IPR012338">
    <property type="entry name" value="Beta-lactam/transpept-like"/>
</dbReference>
<dbReference type="Gene3D" id="3.40.710.10">
    <property type="entry name" value="DD-peptidase/beta-lactamase superfamily"/>
    <property type="match status" value="1"/>
</dbReference>
<dbReference type="InterPro" id="IPR018044">
    <property type="entry name" value="Peptidase_S11"/>
</dbReference>
<dbReference type="InterPro" id="IPR001967">
    <property type="entry name" value="Peptidase_S11_N"/>
</dbReference>
<evidence type="ECO:0000259" key="11">
    <source>
        <dbReference type="Pfam" id="PF00768"/>
    </source>
</evidence>
<dbReference type="PRINTS" id="PR00725">
    <property type="entry name" value="DADACBPTASE1"/>
</dbReference>
<accession>A0A385YV38</accession>
<dbReference type="RefSeq" id="WP_119883093.1">
    <property type="nucleotide sequence ID" value="NZ_CP032418.1"/>
</dbReference>
<feature type="active site" evidence="7">
    <location>
        <position position="106"/>
    </location>
</feature>
<evidence type="ECO:0000256" key="2">
    <source>
        <dbReference type="ARBA" id="ARBA00022729"/>
    </source>
</evidence>
<feature type="chain" id="PRO_5017423477" evidence="10">
    <location>
        <begin position="23"/>
        <end position="321"/>
    </location>
</feature>
<dbReference type="EMBL" id="CP032418">
    <property type="protein sequence ID" value="AYC29353.1"/>
    <property type="molecule type" value="Genomic_DNA"/>
</dbReference>
<evidence type="ECO:0000256" key="6">
    <source>
        <dbReference type="ARBA" id="ARBA00023316"/>
    </source>
</evidence>
<sequence>MKKFFLVLVIAILLSPIGTAHAASQSFVVMDGKSGRILQGLHEKELLPIASLTKIWTAFVVVNEIDLTKKVVISKESAMQEGSSIYLKAGSTYTIEELVYGLLLRSGNDAAHALALAVGGTEEGFVVLMNQYAREYGLLNTTFTNPSGLPNEAHLSTSEDTAKMLYFAMKHPSLRKIISTKRYANGNMVFLNKHRLLHENNYAVSGKTGFTKAAGRTLATFFEKDNESVIVVTLNYSNDWNVHRMLAKETFENYHNEIVIPKGEFFTGDLPLFEIKKDVTLLVSNNDRFSNRIVWNQSKNTGTWIVSDKRNWHFLYPLRTN</sequence>
<keyword evidence="5" id="KW-0573">Peptidoglycan synthesis</keyword>
<dbReference type="GO" id="GO:0071555">
    <property type="term" value="P:cell wall organization"/>
    <property type="evidence" value="ECO:0007669"/>
    <property type="project" value="UniProtKB-KW"/>
</dbReference>
<keyword evidence="4" id="KW-0133">Cell shape</keyword>
<dbReference type="PANTHER" id="PTHR21581">
    <property type="entry name" value="D-ALANYL-D-ALANINE CARBOXYPEPTIDASE"/>
    <property type="match status" value="1"/>
</dbReference>
<keyword evidence="13" id="KW-1185">Reference proteome</keyword>
<comment type="similarity">
    <text evidence="1 9">Belongs to the peptidase S11 family.</text>
</comment>
<dbReference type="AlphaFoldDB" id="A0A385YV38"/>
<evidence type="ECO:0000256" key="7">
    <source>
        <dbReference type="PIRSR" id="PIRSR618044-1"/>
    </source>
</evidence>
<keyword evidence="12" id="KW-0645">Protease</keyword>
<reference evidence="13" key="1">
    <citation type="submission" date="2018-09" db="EMBL/GenBank/DDBJ databases">
        <authorList>
            <person name="Zhu H."/>
        </authorList>
    </citation>
    <scope>NUCLEOTIDE SEQUENCE [LARGE SCALE GENOMIC DNA]</scope>
    <source>
        <strain evidence="13">K2R23-3</strain>
    </source>
</reference>
<feature type="active site" description="Acyl-ester intermediate" evidence="7">
    <location>
        <position position="51"/>
    </location>
</feature>
<keyword evidence="6" id="KW-0961">Cell wall biogenesis/degradation</keyword>
<feature type="domain" description="Peptidase S11 D-alanyl-D-alanine carboxypeptidase A N-terminal" evidence="11">
    <location>
        <begin position="21"/>
        <end position="236"/>
    </location>
</feature>
<evidence type="ECO:0000313" key="12">
    <source>
        <dbReference type="EMBL" id="AYC29353.1"/>
    </source>
</evidence>
<keyword evidence="2 10" id="KW-0732">Signal</keyword>
<evidence type="ECO:0000256" key="1">
    <source>
        <dbReference type="ARBA" id="ARBA00007164"/>
    </source>
</evidence>
<dbReference type="GO" id="GO:0009002">
    <property type="term" value="F:serine-type D-Ala-D-Ala carboxypeptidase activity"/>
    <property type="evidence" value="ECO:0007669"/>
    <property type="project" value="InterPro"/>
</dbReference>
<organism evidence="12 13">
    <name type="scientific">Paenisporosarcina cavernae</name>
    <dbReference type="NCBI Taxonomy" id="2320858"/>
    <lineage>
        <taxon>Bacteria</taxon>
        <taxon>Bacillati</taxon>
        <taxon>Bacillota</taxon>
        <taxon>Bacilli</taxon>
        <taxon>Bacillales</taxon>
        <taxon>Caryophanaceae</taxon>
        <taxon>Paenisporosarcina</taxon>
    </lineage>
</organism>
<feature type="active site" description="Proton acceptor" evidence="7">
    <location>
        <position position="54"/>
    </location>
</feature>
<evidence type="ECO:0000256" key="10">
    <source>
        <dbReference type="SAM" id="SignalP"/>
    </source>
</evidence>
<dbReference type="GO" id="GO:0008360">
    <property type="term" value="P:regulation of cell shape"/>
    <property type="evidence" value="ECO:0007669"/>
    <property type="project" value="UniProtKB-KW"/>
</dbReference>
<evidence type="ECO:0000256" key="8">
    <source>
        <dbReference type="PIRSR" id="PIRSR618044-2"/>
    </source>
</evidence>
<dbReference type="OrthoDB" id="9791132at2"/>
<feature type="binding site" evidence="8">
    <location>
        <position position="207"/>
    </location>
    <ligand>
        <name>substrate</name>
    </ligand>
</feature>
<feature type="signal peptide" evidence="10">
    <location>
        <begin position="1"/>
        <end position="22"/>
    </location>
</feature>
<proteinExistence type="inferred from homology"/>
<evidence type="ECO:0000256" key="4">
    <source>
        <dbReference type="ARBA" id="ARBA00022960"/>
    </source>
</evidence>
<name>A0A385YV38_9BACL</name>
<dbReference type="KEGG" id="paek:D3873_05445"/>
<evidence type="ECO:0000256" key="3">
    <source>
        <dbReference type="ARBA" id="ARBA00022801"/>
    </source>
</evidence>
<dbReference type="Pfam" id="PF00768">
    <property type="entry name" value="Peptidase_S11"/>
    <property type="match status" value="1"/>
</dbReference>
<evidence type="ECO:0000256" key="9">
    <source>
        <dbReference type="RuleBase" id="RU004016"/>
    </source>
</evidence>
<protein>
    <submittedName>
        <fullName evidence="12">D-alanyl-D-alanine carboxypeptidase</fullName>
    </submittedName>
</protein>
<evidence type="ECO:0000313" key="13">
    <source>
        <dbReference type="Proteomes" id="UP000265725"/>
    </source>
</evidence>
<keyword evidence="12" id="KW-0121">Carboxypeptidase</keyword>
<evidence type="ECO:0000256" key="5">
    <source>
        <dbReference type="ARBA" id="ARBA00022984"/>
    </source>
</evidence>
<dbReference type="GO" id="GO:0009252">
    <property type="term" value="P:peptidoglycan biosynthetic process"/>
    <property type="evidence" value="ECO:0007669"/>
    <property type="project" value="UniProtKB-KW"/>
</dbReference>
<dbReference type="Proteomes" id="UP000265725">
    <property type="component" value="Chromosome"/>
</dbReference>
<gene>
    <name evidence="12" type="ORF">D3873_05445</name>
</gene>